<protein>
    <submittedName>
        <fullName evidence="2">Uncharacterized protein</fullName>
    </submittedName>
</protein>
<evidence type="ECO:0000313" key="3">
    <source>
        <dbReference type="Proteomes" id="UP000186583"/>
    </source>
</evidence>
<name>A0A1Q8S8S6_9PEZI</name>
<dbReference type="Proteomes" id="UP000186583">
    <property type="component" value="Unassembled WGS sequence"/>
</dbReference>
<organism evidence="2 3">
    <name type="scientific">Colletotrichum chlorophyti</name>
    <dbReference type="NCBI Taxonomy" id="708187"/>
    <lineage>
        <taxon>Eukaryota</taxon>
        <taxon>Fungi</taxon>
        <taxon>Dikarya</taxon>
        <taxon>Ascomycota</taxon>
        <taxon>Pezizomycotina</taxon>
        <taxon>Sordariomycetes</taxon>
        <taxon>Hypocreomycetidae</taxon>
        <taxon>Glomerellales</taxon>
        <taxon>Glomerellaceae</taxon>
        <taxon>Colletotrichum</taxon>
    </lineage>
</organism>
<feature type="region of interest" description="Disordered" evidence="1">
    <location>
        <begin position="300"/>
        <end position="327"/>
    </location>
</feature>
<dbReference type="AlphaFoldDB" id="A0A1Q8S8S6"/>
<dbReference type="STRING" id="708187.A0A1Q8S8S6"/>
<dbReference type="EMBL" id="MPGH01000002">
    <property type="protein sequence ID" value="OLN97858.1"/>
    <property type="molecule type" value="Genomic_DNA"/>
</dbReference>
<accession>A0A1Q8S8S6</accession>
<proteinExistence type="predicted"/>
<evidence type="ECO:0000313" key="2">
    <source>
        <dbReference type="EMBL" id="OLN97858.1"/>
    </source>
</evidence>
<reference evidence="2 3" key="1">
    <citation type="submission" date="2016-11" db="EMBL/GenBank/DDBJ databases">
        <title>Draft Genome Assembly of Colletotrichum chlorophyti a pathogen of herbaceous plants.</title>
        <authorList>
            <person name="Gan P."/>
            <person name="Narusaka M."/>
            <person name="Tsushima A."/>
            <person name="Narusaka Y."/>
            <person name="Takano Y."/>
            <person name="Shirasu K."/>
        </authorList>
    </citation>
    <scope>NUCLEOTIDE SEQUENCE [LARGE SCALE GENOMIC DNA]</scope>
    <source>
        <strain evidence="2 3">NTL11</strain>
    </source>
</reference>
<evidence type="ECO:0000256" key="1">
    <source>
        <dbReference type="SAM" id="MobiDB-lite"/>
    </source>
</evidence>
<sequence>MSGRRDRGTTVITPEERIRRVQEAKANIRVTATYTPALLGRIESRIEANAFRRCISDNTIYQSLCNSLKDKNLSARDRRPDLVDFLALEAIIPVNYDGEYNRVLKDLFIQCHTEAWVDKAVLQANHEWFADNLGEARSFIKDLINKVDSQLLEIILEDVETSFWREDIEEHALYARVCEKINSGKDLSQRDVLTVVAINGGRYPTKIFRHLVMDQDSAMLHYGSNIHAQHALYEDEEFQGSRGNSSLYSDTMTNLDGLVEAMNSGHNRVEARKKIRELKEMMGKDSGILRATMGGRIRKVCGGSSAGQRGRPAPTGNQMLHKPMSSPTPGLFVSEDVIGYGGYGGYHGGVQGQLEGDDGLRKSKVLDFTKREDTPKVEHPFLDRSDSLPRVL</sequence>
<gene>
    <name evidence="2" type="ORF">CCHL11_02486</name>
</gene>
<comment type="caution">
    <text evidence="2">The sequence shown here is derived from an EMBL/GenBank/DDBJ whole genome shotgun (WGS) entry which is preliminary data.</text>
</comment>
<dbReference type="OrthoDB" id="4831096at2759"/>
<keyword evidence="3" id="KW-1185">Reference proteome</keyword>